<keyword evidence="3" id="KW-1185">Reference proteome</keyword>
<evidence type="ECO:0000313" key="3">
    <source>
        <dbReference type="Proteomes" id="UP000774617"/>
    </source>
</evidence>
<reference evidence="2 3" key="1">
    <citation type="journal article" date="2021" name="Nat. Commun.">
        <title>Genetic determinants of endophytism in the Arabidopsis root mycobiome.</title>
        <authorList>
            <person name="Mesny F."/>
            <person name="Miyauchi S."/>
            <person name="Thiergart T."/>
            <person name="Pickel B."/>
            <person name="Atanasova L."/>
            <person name="Karlsson M."/>
            <person name="Huettel B."/>
            <person name="Barry K.W."/>
            <person name="Haridas S."/>
            <person name="Chen C."/>
            <person name="Bauer D."/>
            <person name="Andreopoulos W."/>
            <person name="Pangilinan J."/>
            <person name="LaButti K."/>
            <person name="Riley R."/>
            <person name="Lipzen A."/>
            <person name="Clum A."/>
            <person name="Drula E."/>
            <person name="Henrissat B."/>
            <person name="Kohler A."/>
            <person name="Grigoriev I.V."/>
            <person name="Martin F.M."/>
            <person name="Hacquard S."/>
        </authorList>
    </citation>
    <scope>NUCLEOTIDE SEQUENCE [LARGE SCALE GENOMIC DNA]</scope>
    <source>
        <strain evidence="2 3">MPI-SDFR-AT-0080</strain>
    </source>
</reference>
<feature type="region of interest" description="Disordered" evidence="1">
    <location>
        <begin position="22"/>
        <end position="49"/>
    </location>
</feature>
<gene>
    <name evidence="2" type="ORF">B0J12DRAFT_696294</name>
</gene>
<organism evidence="2 3">
    <name type="scientific">Macrophomina phaseolina</name>
    <dbReference type="NCBI Taxonomy" id="35725"/>
    <lineage>
        <taxon>Eukaryota</taxon>
        <taxon>Fungi</taxon>
        <taxon>Dikarya</taxon>
        <taxon>Ascomycota</taxon>
        <taxon>Pezizomycotina</taxon>
        <taxon>Dothideomycetes</taxon>
        <taxon>Dothideomycetes incertae sedis</taxon>
        <taxon>Botryosphaeriales</taxon>
        <taxon>Botryosphaeriaceae</taxon>
        <taxon>Macrophomina</taxon>
    </lineage>
</organism>
<name>A0ABQ8GJL4_9PEZI</name>
<proteinExistence type="predicted"/>
<protein>
    <submittedName>
        <fullName evidence="2">Uncharacterized protein</fullName>
    </submittedName>
</protein>
<feature type="compositionally biased region" description="Pro residues" evidence="1">
    <location>
        <begin position="30"/>
        <end position="40"/>
    </location>
</feature>
<evidence type="ECO:0000256" key="1">
    <source>
        <dbReference type="SAM" id="MobiDB-lite"/>
    </source>
</evidence>
<accession>A0ABQ8GJL4</accession>
<sequence>MLPACLAPGKLASLIAAASSTRDDQEAAPSLPPAAAPHPNPDGLVRRRSPPATAVAAQKALINACEAEAVPHLLASNYAADYPQFQDGEFTVNDRMKEVCAYLEGKEVTRAVHMLVGCLVETFWSFSEWVRWRRGRV</sequence>
<evidence type="ECO:0000313" key="2">
    <source>
        <dbReference type="EMBL" id="KAH7058612.1"/>
    </source>
</evidence>
<dbReference type="EMBL" id="JAGTJR010000006">
    <property type="protein sequence ID" value="KAH7058612.1"/>
    <property type="molecule type" value="Genomic_DNA"/>
</dbReference>
<dbReference type="Proteomes" id="UP000774617">
    <property type="component" value="Unassembled WGS sequence"/>
</dbReference>
<comment type="caution">
    <text evidence="2">The sequence shown here is derived from an EMBL/GenBank/DDBJ whole genome shotgun (WGS) entry which is preliminary data.</text>
</comment>